<feature type="non-terminal residue" evidence="1">
    <location>
        <position position="78"/>
    </location>
</feature>
<evidence type="ECO:0000313" key="1">
    <source>
        <dbReference type="EMBL" id="KDO41995.1"/>
    </source>
</evidence>
<dbReference type="EMBL" id="KK785533">
    <property type="protein sequence ID" value="KDO41995.1"/>
    <property type="molecule type" value="Genomic_DNA"/>
</dbReference>
<dbReference type="Proteomes" id="UP000027120">
    <property type="component" value="Unassembled WGS sequence"/>
</dbReference>
<dbReference type="AlphaFoldDB" id="A0A067DKB0"/>
<dbReference type="STRING" id="2711.A0A067DKB0"/>
<name>A0A067DKB0_CITSI</name>
<gene>
    <name evidence="1" type="ORF">CISIN_1g0097202mg</name>
</gene>
<dbReference type="EMBL" id="KK785533">
    <property type="protein sequence ID" value="KDO41997.1"/>
    <property type="molecule type" value="Genomic_DNA"/>
</dbReference>
<dbReference type="EMBL" id="KK785533">
    <property type="protein sequence ID" value="KDO41994.1"/>
    <property type="molecule type" value="Genomic_DNA"/>
</dbReference>
<reference evidence="1 2" key="1">
    <citation type="submission" date="2014-04" db="EMBL/GenBank/DDBJ databases">
        <authorList>
            <consortium name="International Citrus Genome Consortium"/>
            <person name="Gmitter F."/>
            <person name="Chen C."/>
            <person name="Farmerie W."/>
            <person name="Harkins T."/>
            <person name="Desany B."/>
            <person name="Mohiuddin M."/>
            <person name="Kodira C."/>
            <person name="Borodovsky M."/>
            <person name="Lomsadze A."/>
            <person name="Burns P."/>
            <person name="Jenkins J."/>
            <person name="Prochnik S."/>
            <person name="Shu S."/>
            <person name="Chapman J."/>
            <person name="Pitluck S."/>
            <person name="Schmutz J."/>
            <person name="Rokhsar D."/>
        </authorList>
    </citation>
    <scope>NUCLEOTIDE SEQUENCE</scope>
</reference>
<dbReference type="EMBL" id="KK785533">
    <property type="protein sequence ID" value="KDO41996.1"/>
    <property type="molecule type" value="Genomic_DNA"/>
</dbReference>
<keyword evidence="2" id="KW-1185">Reference proteome</keyword>
<dbReference type="EMBL" id="KK785533">
    <property type="protein sequence ID" value="KDO41993.1"/>
    <property type="molecule type" value="Genomic_DNA"/>
</dbReference>
<organism evidence="1 2">
    <name type="scientific">Citrus sinensis</name>
    <name type="common">Sweet orange</name>
    <name type="synonym">Citrus aurantium var. sinensis</name>
    <dbReference type="NCBI Taxonomy" id="2711"/>
    <lineage>
        <taxon>Eukaryota</taxon>
        <taxon>Viridiplantae</taxon>
        <taxon>Streptophyta</taxon>
        <taxon>Embryophyta</taxon>
        <taxon>Tracheophyta</taxon>
        <taxon>Spermatophyta</taxon>
        <taxon>Magnoliopsida</taxon>
        <taxon>eudicotyledons</taxon>
        <taxon>Gunneridae</taxon>
        <taxon>Pentapetalae</taxon>
        <taxon>rosids</taxon>
        <taxon>malvids</taxon>
        <taxon>Sapindales</taxon>
        <taxon>Rutaceae</taxon>
        <taxon>Aurantioideae</taxon>
        <taxon>Citrus</taxon>
    </lineage>
</organism>
<protein>
    <submittedName>
        <fullName evidence="1">Uncharacterized protein</fullName>
    </submittedName>
</protein>
<proteinExistence type="predicted"/>
<accession>A0A067DKB0</accession>
<evidence type="ECO:0000313" key="2">
    <source>
        <dbReference type="Proteomes" id="UP000027120"/>
    </source>
</evidence>
<sequence length="78" mass="8509">MDSCCVGLRANTHVVKASKYGSKIGDNALWGERIRGSVSNDGCTKQLKKSLKAEKRDEKVKPGVAYAVMTSKHPNEVM</sequence>